<name>A0A161QD94_9FIRM</name>
<dbReference type="GO" id="GO:0051539">
    <property type="term" value="F:4 iron, 4 sulfur cluster binding"/>
    <property type="evidence" value="ECO:0007669"/>
    <property type="project" value="UniProtKB-KW"/>
</dbReference>
<dbReference type="PROSITE" id="PS51656">
    <property type="entry name" value="4FE4S"/>
    <property type="match status" value="1"/>
</dbReference>
<dbReference type="Gene3D" id="3.40.50.300">
    <property type="entry name" value="P-loop containing nucleotide triphosphate hydrolases"/>
    <property type="match status" value="1"/>
</dbReference>
<organism evidence="6 7">
    <name type="scientific">Thermovenabulum gondwanense</name>
    <dbReference type="NCBI Taxonomy" id="520767"/>
    <lineage>
        <taxon>Bacteria</taxon>
        <taxon>Bacillati</taxon>
        <taxon>Bacillota</taxon>
        <taxon>Clostridia</taxon>
        <taxon>Thermosediminibacterales</taxon>
        <taxon>Thermosediminibacteraceae</taxon>
        <taxon>Thermovenabulum</taxon>
    </lineage>
</organism>
<dbReference type="EMBL" id="LOHZ01000020">
    <property type="protein sequence ID" value="KYO67803.1"/>
    <property type="molecule type" value="Genomic_DNA"/>
</dbReference>
<comment type="caution">
    <text evidence="6">The sequence shown here is derived from an EMBL/GenBank/DDBJ whole genome shotgun (WGS) entry which is preliminary data.</text>
</comment>
<dbReference type="Gene3D" id="1.10.15.40">
    <property type="entry name" value="Electron transport complex subunit B, putative Fe-S cluster"/>
    <property type="match status" value="1"/>
</dbReference>
<dbReference type="InterPro" id="IPR027417">
    <property type="entry name" value="P-loop_NTPase"/>
</dbReference>
<accession>A0A161QD94</accession>
<dbReference type="Proteomes" id="UP000075737">
    <property type="component" value="Unassembled WGS sequence"/>
</dbReference>
<evidence type="ECO:0000259" key="5">
    <source>
        <dbReference type="PROSITE" id="PS51656"/>
    </source>
</evidence>
<dbReference type="RefSeq" id="WP_068747618.1">
    <property type="nucleotide sequence ID" value="NZ_LOHZ01000020.1"/>
</dbReference>
<keyword evidence="7" id="KW-1185">Reference proteome</keyword>
<dbReference type="STRING" id="520767.ATZ99_04430"/>
<keyword evidence="3" id="KW-0408">Iron</keyword>
<gene>
    <name evidence="6" type="ORF">ATZ99_04430</name>
</gene>
<evidence type="ECO:0000313" key="6">
    <source>
        <dbReference type="EMBL" id="KYO67803.1"/>
    </source>
</evidence>
<evidence type="ECO:0000313" key="7">
    <source>
        <dbReference type="Proteomes" id="UP000075737"/>
    </source>
</evidence>
<evidence type="ECO:0000256" key="2">
    <source>
        <dbReference type="ARBA" id="ARBA00022723"/>
    </source>
</evidence>
<dbReference type="OrthoDB" id="9789936at2"/>
<evidence type="ECO:0000256" key="1">
    <source>
        <dbReference type="ARBA" id="ARBA00022485"/>
    </source>
</evidence>
<dbReference type="GO" id="GO:0046872">
    <property type="term" value="F:metal ion binding"/>
    <property type="evidence" value="ECO:0007669"/>
    <property type="project" value="UniProtKB-KW"/>
</dbReference>
<protein>
    <recommendedName>
        <fullName evidence="5">4Fe-4S domain-containing protein</fullName>
    </recommendedName>
</protein>
<dbReference type="AlphaFoldDB" id="A0A161QD94"/>
<sequence>MKVFSIRFQNVEKEIEREDFINKIGNELASRGYSVGLLKEDKSLKGQFEKFKMVGYFKDGRVELIFKESNLEDVMNYYNCDYLILENLQGAFPEIVCFNEEIKKVELSSKTIAAVTIKTEKKFMGNIPVLSLEEIRNITDLIVERVFEKLPALFGGGCGKCGEDCNKMAEKIISGKADRNFCKREGEGKIKILVDNKDIPLVPFVEDLFYSVIRSMLLNLKGCKEGQVQIKLKL</sequence>
<dbReference type="InterPro" id="IPR007202">
    <property type="entry name" value="4Fe-4S_dom"/>
</dbReference>
<keyword evidence="4" id="KW-0411">Iron-sulfur</keyword>
<proteinExistence type="predicted"/>
<keyword evidence="1" id="KW-0004">4Fe-4S</keyword>
<evidence type="ECO:0000256" key="4">
    <source>
        <dbReference type="ARBA" id="ARBA00023014"/>
    </source>
</evidence>
<keyword evidence="2" id="KW-0479">Metal-binding</keyword>
<evidence type="ECO:0000256" key="3">
    <source>
        <dbReference type="ARBA" id="ARBA00023004"/>
    </source>
</evidence>
<reference evidence="6 7" key="1">
    <citation type="submission" date="2015-12" db="EMBL/GenBank/DDBJ databases">
        <title>Draft genome of Thermovenabulum gondwanense isolated from a red thermophilic microbial mat colonisisng an outflow channel of a bore well.</title>
        <authorList>
            <person name="Patel B.K."/>
        </authorList>
    </citation>
    <scope>NUCLEOTIDE SEQUENCE [LARGE SCALE GENOMIC DNA]</scope>
    <source>
        <strain evidence="6 7">R270</strain>
    </source>
</reference>
<feature type="domain" description="4Fe-4S" evidence="5">
    <location>
        <begin position="137"/>
        <end position="200"/>
    </location>
</feature>